<dbReference type="Proteomes" id="UP000184305">
    <property type="component" value="Unassembled WGS sequence"/>
</dbReference>
<reference evidence="2" key="1">
    <citation type="submission" date="2016-11" db="EMBL/GenBank/DDBJ databases">
        <authorList>
            <person name="Varghese N."/>
            <person name="Submissions S."/>
        </authorList>
    </citation>
    <scope>NUCLEOTIDE SEQUENCE [LARGE SCALE GENOMIC DNA]</scope>
    <source>
        <strain evidence="2">CECT 8089</strain>
    </source>
</reference>
<sequence length="33" mass="3574">MLRGVVRTHGTLVLENRPAGGLAVELWLPACDE</sequence>
<proteinExistence type="predicted"/>
<keyword evidence="2" id="KW-1185">Reference proteome</keyword>
<protein>
    <submittedName>
        <fullName evidence="1">Uncharacterized protein</fullName>
    </submittedName>
</protein>
<name>A0A1M6WTE8_9GAMM</name>
<organism evidence="1 2">
    <name type="scientific">Phytopseudomonas punonensis</name>
    <dbReference type="NCBI Taxonomy" id="1220495"/>
    <lineage>
        <taxon>Bacteria</taxon>
        <taxon>Pseudomonadati</taxon>
        <taxon>Pseudomonadota</taxon>
        <taxon>Gammaproteobacteria</taxon>
        <taxon>Pseudomonadales</taxon>
        <taxon>Pseudomonadaceae</taxon>
        <taxon>Phytopseudomonas</taxon>
    </lineage>
</organism>
<accession>A0A1M6WTE8</accession>
<gene>
    <name evidence="1" type="ORF">SAMN05216288_0727</name>
</gene>
<evidence type="ECO:0000313" key="2">
    <source>
        <dbReference type="Proteomes" id="UP000184305"/>
    </source>
</evidence>
<dbReference type="EMBL" id="FRBQ01000001">
    <property type="protein sequence ID" value="SHK97013.1"/>
    <property type="molecule type" value="Genomic_DNA"/>
</dbReference>
<dbReference type="STRING" id="1220495.SAMN05216288_0727"/>
<dbReference type="AlphaFoldDB" id="A0A1M6WTE8"/>
<evidence type="ECO:0000313" key="1">
    <source>
        <dbReference type="EMBL" id="SHK97013.1"/>
    </source>
</evidence>